<proteinExistence type="predicted"/>
<keyword evidence="4" id="KW-1185">Reference proteome</keyword>
<sequence>MRLIIVAGPPSVGKTSVIVRTAAVLGQGGPRVGVLKFDALATDDDTVYRAAGLPVVAGLSGSLCPDHFFVSNIDDGLAWGKGQGFDFLIAESAGLCNRCSPHLHGVLGVCVVDALSGVHTPRKIGPMLRLADVVVITKGDIVSQAEREVFAYNVRLANPRAAVLFFNGITGQGAGDLAFHARLAQPQDSLEGRRLRFSMPSAVCPYCVGETTVGREHQRGAVRKMSFETPAGESA</sequence>
<dbReference type="PANTHER" id="PTHR30134:SF1">
    <property type="entry name" value="COBW_HYPB_UREG NUCLEOTIDE-BINDING DOMAIN-CONTAINING PROTEIN"/>
    <property type="match status" value="1"/>
</dbReference>
<dbReference type="AlphaFoldDB" id="A0A512H3K2"/>
<reference evidence="3 4" key="1">
    <citation type="submission" date="2019-07" db="EMBL/GenBank/DDBJ databases">
        <title>Whole genome shotgun sequence of Rhodospirillum oryzae NBRC 107573.</title>
        <authorList>
            <person name="Hosoyama A."/>
            <person name="Uohara A."/>
            <person name="Ohji S."/>
            <person name="Ichikawa N."/>
        </authorList>
    </citation>
    <scope>NUCLEOTIDE SEQUENCE [LARGE SCALE GENOMIC DNA]</scope>
    <source>
        <strain evidence="3 4">NBRC 107573</strain>
    </source>
</reference>
<dbReference type="InterPro" id="IPR004392">
    <property type="entry name" value="Hyd_mat_HypB"/>
</dbReference>
<evidence type="ECO:0000256" key="1">
    <source>
        <dbReference type="ARBA" id="ARBA00035238"/>
    </source>
</evidence>
<dbReference type="GO" id="GO:0003924">
    <property type="term" value="F:GTPase activity"/>
    <property type="evidence" value="ECO:0007669"/>
    <property type="project" value="InterPro"/>
</dbReference>
<feature type="domain" description="CobW/HypB/UreG nucleotide-binding" evidence="2">
    <location>
        <begin position="4"/>
        <end position="164"/>
    </location>
</feature>
<dbReference type="Gene3D" id="3.40.50.300">
    <property type="entry name" value="P-loop containing nucleotide triphosphate hydrolases"/>
    <property type="match status" value="1"/>
</dbReference>
<accession>A0A512H3K2</accession>
<dbReference type="SUPFAM" id="SSF52540">
    <property type="entry name" value="P-loop containing nucleoside triphosphate hydrolases"/>
    <property type="match status" value="1"/>
</dbReference>
<comment type="caution">
    <text evidence="3">The sequence shown here is derived from an EMBL/GenBank/DDBJ whole genome shotgun (WGS) entry which is preliminary data.</text>
</comment>
<dbReference type="Pfam" id="PF02492">
    <property type="entry name" value="cobW"/>
    <property type="match status" value="1"/>
</dbReference>
<evidence type="ECO:0000313" key="4">
    <source>
        <dbReference type="Proteomes" id="UP000321567"/>
    </source>
</evidence>
<dbReference type="GO" id="GO:0008270">
    <property type="term" value="F:zinc ion binding"/>
    <property type="evidence" value="ECO:0007669"/>
    <property type="project" value="TreeGrafter"/>
</dbReference>
<protein>
    <recommendedName>
        <fullName evidence="1">Hydrogenase maturation factor HypB</fullName>
    </recommendedName>
</protein>
<dbReference type="InterPro" id="IPR027417">
    <property type="entry name" value="P-loop_NTPase"/>
</dbReference>
<organism evidence="3 4">
    <name type="scientific">Pararhodospirillum oryzae</name>
    <dbReference type="NCBI Taxonomy" id="478448"/>
    <lineage>
        <taxon>Bacteria</taxon>
        <taxon>Pseudomonadati</taxon>
        <taxon>Pseudomonadota</taxon>
        <taxon>Alphaproteobacteria</taxon>
        <taxon>Rhodospirillales</taxon>
        <taxon>Rhodospirillaceae</taxon>
        <taxon>Pararhodospirillum</taxon>
    </lineage>
</organism>
<evidence type="ECO:0000313" key="3">
    <source>
        <dbReference type="EMBL" id="GEO80021.1"/>
    </source>
</evidence>
<dbReference type="RefSeq" id="WP_147162089.1">
    <property type="nucleotide sequence ID" value="NZ_BJZO01000002.1"/>
</dbReference>
<dbReference type="InterPro" id="IPR003495">
    <property type="entry name" value="CobW/HypB/UreG_nucleotide-bd"/>
</dbReference>
<dbReference type="GO" id="GO:0051604">
    <property type="term" value="P:protein maturation"/>
    <property type="evidence" value="ECO:0007669"/>
    <property type="project" value="InterPro"/>
</dbReference>
<dbReference type="GO" id="GO:0016151">
    <property type="term" value="F:nickel cation binding"/>
    <property type="evidence" value="ECO:0007669"/>
    <property type="project" value="InterPro"/>
</dbReference>
<evidence type="ECO:0000259" key="2">
    <source>
        <dbReference type="Pfam" id="PF02492"/>
    </source>
</evidence>
<dbReference type="PANTHER" id="PTHR30134">
    <property type="entry name" value="HYDROGENASE PROTEIN ASSEMBLY PROTEIN, NICKEL CHAPERONE"/>
    <property type="match status" value="1"/>
</dbReference>
<gene>
    <name evidence="3" type="ORF">ROR02_01520</name>
</gene>
<name>A0A512H3K2_9PROT</name>
<dbReference type="Proteomes" id="UP000321567">
    <property type="component" value="Unassembled WGS sequence"/>
</dbReference>
<dbReference type="OrthoDB" id="9777530at2"/>
<dbReference type="EMBL" id="BJZO01000002">
    <property type="protein sequence ID" value="GEO80021.1"/>
    <property type="molecule type" value="Genomic_DNA"/>
</dbReference>